<dbReference type="PANTHER" id="PTHR21363:SF0">
    <property type="entry name" value="PREPHENATE DEHYDROGENASE [NADP(+)]"/>
    <property type="match status" value="1"/>
</dbReference>
<dbReference type="EMBL" id="LVYU01000113">
    <property type="protein sequence ID" value="KZA98561.1"/>
    <property type="molecule type" value="Genomic_DNA"/>
</dbReference>
<dbReference type="PROSITE" id="PS51176">
    <property type="entry name" value="PDH_ADH"/>
    <property type="match status" value="1"/>
</dbReference>
<keyword evidence="1" id="KW-0560">Oxidoreductase</keyword>
<protein>
    <recommendedName>
        <fullName evidence="2">Prephenate/arogenate dehydrogenase domain-containing protein</fullName>
    </recommendedName>
</protein>
<dbReference type="SUPFAM" id="SSF48179">
    <property type="entry name" value="6-phosphogluconate dehydrogenase C-terminal domain-like"/>
    <property type="match status" value="1"/>
</dbReference>
<evidence type="ECO:0000313" key="3">
    <source>
        <dbReference type="EMBL" id="KZA98561.1"/>
    </source>
</evidence>
<accession>A0A154IDQ8</accession>
<dbReference type="InterPro" id="IPR046826">
    <property type="entry name" value="PDH_N"/>
</dbReference>
<evidence type="ECO:0000256" key="1">
    <source>
        <dbReference type="ARBA" id="ARBA00023002"/>
    </source>
</evidence>
<dbReference type="SUPFAM" id="SSF51735">
    <property type="entry name" value="NAD(P)-binding Rossmann-fold domains"/>
    <property type="match status" value="1"/>
</dbReference>
<dbReference type="InterPro" id="IPR036291">
    <property type="entry name" value="NAD(P)-bd_dom_sf"/>
</dbReference>
<dbReference type="GO" id="GO:0004665">
    <property type="term" value="F:prephenate dehydrogenase (NADP+) activity"/>
    <property type="evidence" value="ECO:0007669"/>
    <property type="project" value="InterPro"/>
</dbReference>
<dbReference type="Pfam" id="PF02153">
    <property type="entry name" value="PDH_N"/>
    <property type="match status" value="1"/>
</dbReference>
<dbReference type="InterPro" id="IPR050812">
    <property type="entry name" value="Preph/Arog_dehydrog"/>
</dbReference>
<dbReference type="GO" id="GO:0070403">
    <property type="term" value="F:NAD+ binding"/>
    <property type="evidence" value="ECO:0007669"/>
    <property type="project" value="InterPro"/>
</dbReference>
<dbReference type="InterPro" id="IPR008927">
    <property type="entry name" value="6-PGluconate_DH-like_C_sf"/>
</dbReference>
<dbReference type="Gene3D" id="3.40.50.720">
    <property type="entry name" value="NAD(P)-binding Rossmann-like Domain"/>
    <property type="match status" value="1"/>
</dbReference>
<feature type="domain" description="Prephenate/arogenate dehydrogenase" evidence="2">
    <location>
        <begin position="10"/>
        <end position="250"/>
    </location>
</feature>
<dbReference type="RefSeq" id="WP_062943675.1">
    <property type="nucleotide sequence ID" value="NZ_CP171845.1"/>
</dbReference>
<dbReference type="AlphaFoldDB" id="A0A154IDQ8"/>
<proteinExistence type="predicted"/>
<dbReference type="PANTHER" id="PTHR21363">
    <property type="entry name" value="PREPHENATE DEHYDROGENASE"/>
    <property type="match status" value="1"/>
</dbReference>
<sequence>MFARRFHRKISIGLLGYGNFGKLLLRNLAEDFSVQVFDPDPNAFTNGSVEFSSFAQVAKSDVVIIATPVNRLSDVVSQLAPLLKKGALVMDVGSVKVLPAKIMAENLPSHVDIICTHPLFGPQSAVRGLSGLKIALFSLRGTRLAVVTRYLRCLGLVPLLTTAESHDRDMAVAQGLTHLIAKGLSQLEPLPSVLTTRSFDLIKSAAEMVRDDSPKVFAAIQTQNPYAKAVRAKFLAILREFDEGVNTFDT</sequence>
<dbReference type="GO" id="GO:0008977">
    <property type="term" value="F:prephenate dehydrogenase (NAD+) activity"/>
    <property type="evidence" value="ECO:0007669"/>
    <property type="project" value="InterPro"/>
</dbReference>
<gene>
    <name evidence="3" type="ORF">A4A59_26440</name>
</gene>
<dbReference type="GO" id="GO:0006571">
    <property type="term" value="P:tyrosine biosynthetic process"/>
    <property type="evidence" value="ECO:0007669"/>
    <property type="project" value="InterPro"/>
</dbReference>
<name>A0A154IDQ8_RHILE</name>
<organism evidence="3">
    <name type="scientific">Rhizobium leguminosarum</name>
    <dbReference type="NCBI Taxonomy" id="384"/>
    <lineage>
        <taxon>Bacteria</taxon>
        <taxon>Pseudomonadati</taxon>
        <taxon>Pseudomonadota</taxon>
        <taxon>Alphaproteobacteria</taxon>
        <taxon>Hyphomicrobiales</taxon>
        <taxon>Rhizobiaceae</taxon>
        <taxon>Rhizobium/Agrobacterium group</taxon>
        <taxon>Rhizobium</taxon>
    </lineage>
</organism>
<dbReference type="InterPro" id="IPR003099">
    <property type="entry name" value="Prephen_DH"/>
</dbReference>
<evidence type="ECO:0000259" key="2">
    <source>
        <dbReference type="PROSITE" id="PS51176"/>
    </source>
</evidence>
<comment type="caution">
    <text evidence="3">The sequence shown here is derived from an EMBL/GenBank/DDBJ whole genome shotgun (WGS) entry which is preliminary data.</text>
</comment>
<reference evidence="3" key="1">
    <citation type="submission" date="2016-03" db="EMBL/GenBank/DDBJ databases">
        <title>Microsymbionts genomes from the relict species Vavilovia formosa.</title>
        <authorList>
            <person name="Chirak E."/>
            <person name="Kimeklis A."/>
            <person name="Kopat V."/>
            <person name="Andronov E."/>
        </authorList>
    </citation>
    <scope>NUCLEOTIDE SEQUENCE [LARGE SCALE GENOMIC DNA]</scope>
    <source>
        <strain evidence="3">Vaf12</strain>
    </source>
</reference>